<dbReference type="Pfam" id="PF11919">
    <property type="entry name" value="PSME4_C"/>
    <property type="match status" value="1"/>
</dbReference>
<reference evidence="4" key="1">
    <citation type="journal article" date="2015" name="Nat. Genet.">
        <title>The genome and transcriptome of the zoonotic hookworm Ancylostoma ceylanicum identify infection-specific gene families.</title>
        <authorList>
            <person name="Schwarz E.M."/>
            <person name="Hu Y."/>
            <person name="Antoshechkin I."/>
            <person name="Miller M.M."/>
            <person name="Sternberg P.W."/>
            <person name="Aroian R.V."/>
        </authorList>
    </citation>
    <scope>NUCLEOTIDE SEQUENCE</scope>
    <source>
        <strain evidence="4">HY135</strain>
    </source>
</reference>
<organism evidence="3 4">
    <name type="scientific">Ancylostoma ceylanicum</name>
    <dbReference type="NCBI Taxonomy" id="53326"/>
    <lineage>
        <taxon>Eukaryota</taxon>
        <taxon>Metazoa</taxon>
        <taxon>Ecdysozoa</taxon>
        <taxon>Nematoda</taxon>
        <taxon>Chromadorea</taxon>
        <taxon>Rhabditida</taxon>
        <taxon>Rhabditina</taxon>
        <taxon>Rhabditomorpha</taxon>
        <taxon>Strongyloidea</taxon>
        <taxon>Ancylostomatidae</taxon>
        <taxon>Ancylostomatinae</taxon>
        <taxon>Ancylostoma</taxon>
    </lineage>
</organism>
<dbReference type="GO" id="GO:0005634">
    <property type="term" value="C:nucleus"/>
    <property type="evidence" value="ECO:0007669"/>
    <property type="project" value="TreeGrafter"/>
</dbReference>
<evidence type="ECO:0000313" key="4">
    <source>
        <dbReference type="Proteomes" id="UP000024635"/>
    </source>
</evidence>
<feature type="domain" description="Proteasome activator complex subunit 4 C-terminal" evidence="1">
    <location>
        <begin position="837"/>
        <end position="920"/>
    </location>
</feature>
<dbReference type="InterPro" id="IPR021843">
    <property type="entry name" value="PSME4_C"/>
</dbReference>
<proteinExistence type="predicted"/>
<keyword evidence="4" id="KW-1185">Reference proteome</keyword>
<evidence type="ECO:0000259" key="1">
    <source>
        <dbReference type="Pfam" id="PF11919"/>
    </source>
</evidence>
<evidence type="ECO:0000313" key="3">
    <source>
        <dbReference type="EMBL" id="EYC04046.1"/>
    </source>
</evidence>
<comment type="caution">
    <text evidence="3">The sequence shown here is derived from an EMBL/GenBank/DDBJ whole genome shotgun (WGS) entry which is preliminary data.</text>
</comment>
<dbReference type="InterPro" id="IPR016024">
    <property type="entry name" value="ARM-type_fold"/>
</dbReference>
<dbReference type="OrthoDB" id="5848339at2759"/>
<dbReference type="PANTHER" id="PTHR32170:SF4">
    <property type="entry name" value="DUF3437 DOMAIN-CONTAINING PROTEIN-RELATED"/>
    <property type="match status" value="1"/>
</dbReference>
<dbReference type="PANTHER" id="PTHR32170">
    <property type="entry name" value="PROTEASOME ACTIVATOR COMPLEX SUBUNIT 4"/>
    <property type="match status" value="1"/>
</dbReference>
<dbReference type="EMBL" id="JARK01001426">
    <property type="protein sequence ID" value="EYC04046.1"/>
    <property type="molecule type" value="Genomic_DNA"/>
</dbReference>
<accession>A0A016TN00</accession>
<dbReference type="InterPro" id="IPR035309">
    <property type="entry name" value="PSME4"/>
</dbReference>
<dbReference type="GO" id="GO:0016504">
    <property type="term" value="F:peptidase activator activity"/>
    <property type="evidence" value="ECO:0007669"/>
    <property type="project" value="InterPro"/>
</dbReference>
<name>A0A016TN00_9BILA</name>
<dbReference type="GO" id="GO:0070628">
    <property type="term" value="F:proteasome binding"/>
    <property type="evidence" value="ECO:0007669"/>
    <property type="project" value="InterPro"/>
</dbReference>
<feature type="domain" description="Proteasome activator complex subunit 4-like HEAT repeat-like" evidence="2">
    <location>
        <begin position="245"/>
        <end position="522"/>
    </location>
</feature>
<dbReference type="SUPFAM" id="SSF48371">
    <property type="entry name" value="ARM repeat"/>
    <property type="match status" value="1"/>
</dbReference>
<dbReference type="Pfam" id="PF23096">
    <property type="entry name" value="HEAT_PSME4"/>
    <property type="match status" value="1"/>
</dbReference>
<sequence length="920" mass="105695">MCGRTQVLDVRFTTIVYHLRQLGKRNATSTSTPFTDFHLRVVRLLVRLCLYDYIEVRAAAQTELFLVFAEYTLAREAVLDTIIAALTNENTNKEKIRGALNVIWKSKLAVSSSIPARIKLWRSLLEMKDVDVPSILEVYEKIGTQIGQMQKPALKHHKCKTLTEFCEKMFTKLQKAGEWSKFKSQNSLELTRKIQEQKKKESKKKQEELVAMLLEQLSKKDLTHSRMKLCHTMLWRCQMEKSGIDTIKVLLSKFADEEQHFRDQSAEDLCFWLKKNKARTIRMNWGCPLQPKEDVPLKCGIRPDNLCLVYDSKNLPNTEEKWNSTVFISKQYGCYKWPEFINVVVFAKRPQLNRPKLNDCEKAIVAAFEDAEMYKKWINLLLIEKRDLPEISESTVFIVKYLLRNFPESVIIYRQITRTLMELLKSRQRAEQRLAAEFFAGVAMGTKYRGFKVLNELWSWLAPAVDLMYDYLNADAHFSWHTCLATILHRDDTRRYWWLIEQFLKGMARPAPTAWHQAVRSVSLVANTWRETETRRRICEIAWRALPKARIETQRVGISTALKNISAVLDANMNNDFKGLPKRFHVESIDFWLQRFEGNLGETASNRSGVASAQGSETSLRAKSGVGLKVDEIPGDAGLKLEEVAAKLAEVSPSGATIDVAQNYLRTLLEFLLQYYEDSITCLTPGIVSLFPVLLDYANEEDAEVMGSYKDMDIKYSASLLIHDYMSSLLLTPKFADSFVNVVVQSFYTSYMWRAKVSVLKFIQALVFSNIYEMERGGRPAKITRLLFDAIIDRQMEVRTEASRSMLTLILCDYIKVDEDLFKYLDGMMKSKNIPSLHGAILGMGAAVRAHPYSTPPTIKPMLKALCGVTSHNAELQKAATSALREFRRTHRENWEKTAQILGSELVYKIENAIAPIYYA</sequence>
<dbReference type="AlphaFoldDB" id="A0A016TN00"/>
<dbReference type="GO" id="GO:0010499">
    <property type="term" value="P:proteasomal ubiquitin-independent protein catabolic process"/>
    <property type="evidence" value="ECO:0007669"/>
    <property type="project" value="TreeGrafter"/>
</dbReference>
<dbReference type="GO" id="GO:0005829">
    <property type="term" value="C:cytosol"/>
    <property type="evidence" value="ECO:0007669"/>
    <property type="project" value="TreeGrafter"/>
</dbReference>
<gene>
    <name evidence="3" type="primary">Acey_s0090.g2384</name>
    <name evidence="3" type="ORF">Y032_0090g2384</name>
</gene>
<protein>
    <submittedName>
        <fullName evidence="3">Uncharacterized protein</fullName>
    </submittedName>
</protein>
<evidence type="ECO:0000259" key="2">
    <source>
        <dbReference type="Pfam" id="PF23096"/>
    </source>
</evidence>
<dbReference type="InterPro" id="IPR055455">
    <property type="entry name" value="HEAT_PSME4"/>
</dbReference>
<dbReference type="Proteomes" id="UP000024635">
    <property type="component" value="Unassembled WGS sequence"/>
</dbReference>